<dbReference type="GeneID" id="81357014"/>
<reference evidence="2" key="1">
    <citation type="submission" date="2022-11" db="EMBL/GenBank/DDBJ databases">
        <authorList>
            <person name="Petersen C."/>
        </authorList>
    </citation>
    <scope>NUCLEOTIDE SEQUENCE</scope>
    <source>
        <strain evidence="2">IBT 30761</strain>
    </source>
</reference>
<proteinExistence type="predicted"/>
<reference evidence="2" key="2">
    <citation type="journal article" date="2023" name="IMA Fungus">
        <title>Comparative genomic study of the Penicillium genus elucidates a diverse pangenome and 15 lateral gene transfer events.</title>
        <authorList>
            <person name="Petersen C."/>
            <person name="Sorensen T."/>
            <person name="Nielsen M.R."/>
            <person name="Sondergaard T.E."/>
            <person name="Sorensen J.L."/>
            <person name="Fitzpatrick D.A."/>
            <person name="Frisvad J.C."/>
            <person name="Nielsen K.L."/>
        </authorList>
    </citation>
    <scope>NUCLEOTIDE SEQUENCE</scope>
    <source>
        <strain evidence="2">IBT 30761</strain>
    </source>
</reference>
<keyword evidence="3" id="KW-1185">Reference proteome</keyword>
<gene>
    <name evidence="2" type="ORF">N7532_005541</name>
</gene>
<accession>A0A9W9FE31</accession>
<dbReference type="Gene3D" id="3.40.50.1820">
    <property type="entry name" value="alpha/beta hydrolase"/>
    <property type="match status" value="1"/>
</dbReference>
<comment type="caution">
    <text evidence="2">The sequence shown here is derived from an EMBL/GenBank/DDBJ whole genome shotgun (WGS) entry which is preliminary data.</text>
</comment>
<sequence>MMGKEYQARTMTMADIKASIPSRPVIGHAIGTSDGSGLGWIQPGDPRSELVLALIKEEKGNSLLFHGIPDHDDLMACPDATQAASISPLAQLQAGNYHIPTFLIIGDQDEIVPFNSAVRFADALQESGVKSGFLPVLGARHVHDVGVTPGTKAWELGVGPGYEFLIQQLEAC</sequence>
<evidence type="ECO:0000313" key="2">
    <source>
        <dbReference type="EMBL" id="KAJ5098540.1"/>
    </source>
</evidence>
<protein>
    <submittedName>
        <fullName evidence="2">Ketoacyl-synt-domain-containing protein</fullName>
    </submittedName>
</protein>
<dbReference type="Proteomes" id="UP001149074">
    <property type="component" value="Unassembled WGS sequence"/>
</dbReference>
<dbReference type="Pfam" id="PF00326">
    <property type="entry name" value="Peptidase_S9"/>
    <property type="match status" value="1"/>
</dbReference>
<dbReference type="GO" id="GO:0006508">
    <property type="term" value="P:proteolysis"/>
    <property type="evidence" value="ECO:0007669"/>
    <property type="project" value="InterPro"/>
</dbReference>
<dbReference type="EMBL" id="JAPQKI010000005">
    <property type="protein sequence ID" value="KAJ5098540.1"/>
    <property type="molecule type" value="Genomic_DNA"/>
</dbReference>
<dbReference type="RefSeq" id="XP_056474194.1">
    <property type="nucleotide sequence ID" value="XM_056618035.1"/>
</dbReference>
<evidence type="ECO:0000259" key="1">
    <source>
        <dbReference type="Pfam" id="PF00326"/>
    </source>
</evidence>
<dbReference type="OrthoDB" id="19653at2759"/>
<dbReference type="GO" id="GO:0017000">
    <property type="term" value="P:antibiotic biosynthetic process"/>
    <property type="evidence" value="ECO:0007669"/>
    <property type="project" value="UniProtKB-ARBA"/>
</dbReference>
<dbReference type="InterPro" id="IPR029058">
    <property type="entry name" value="AB_hydrolase_fold"/>
</dbReference>
<organism evidence="2 3">
    <name type="scientific">Penicillium argentinense</name>
    <dbReference type="NCBI Taxonomy" id="1131581"/>
    <lineage>
        <taxon>Eukaryota</taxon>
        <taxon>Fungi</taxon>
        <taxon>Dikarya</taxon>
        <taxon>Ascomycota</taxon>
        <taxon>Pezizomycotina</taxon>
        <taxon>Eurotiomycetes</taxon>
        <taxon>Eurotiomycetidae</taxon>
        <taxon>Eurotiales</taxon>
        <taxon>Aspergillaceae</taxon>
        <taxon>Penicillium</taxon>
    </lineage>
</organism>
<dbReference type="GO" id="GO:0008236">
    <property type="term" value="F:serine-type peptidase activity"/>
    <property type="evidence" value="ECO:0007669"/>
    <property type="project" value="InterPro"/>
</dbReference>
<name>A0A9W9FE31_9EURO</name>
<dbReference type="AlphaFoldDB" id="A0A9W9FE31"/>
<dbReference type="SUPFAM" id="SSF53474">
    <property type="entry name" value="alpha/beta-Hydrolases"/>
    <property type="match status" value="1"/>
</dbReference>
<dbReference type="GO" id="GO:0072330">
    <property type="term" value="P:monocarboxylic acid biosynthetic process"/>
    <property type="evidence" value="ECO:0007669"/>
    <property type="project" value="UniProtKB-ARBA"/>
</dbReference>
<feature type="domain" description="Peptidase S9 prolyl oligopeptidase catalytic" evidence="1">
    <location>
        <begin position="83"/>
        <end position="142"/>
    </location>
</feature>
<dbReference type="InterPro" id="IPR001375">
    <property type="entry name" value="Peptidase_S9_cat"/>
</dbReference>
<evidence type="ECO:0000313" key="3">
    <source>
        <dbReference type="Proteomes" id="UP001149074"/>
    </source>
</evidence>